<dbReference type="KEGG" id="dmi:Desmer_2923"/>
<dbReference type="Proteomes" id="UP000005262">
    <property type="component" value="Chromosome"/>
</dbReference>
<feature type="transmembrane region" description="Helical" evidence="1">
    <location>
        <begin position="161"/>
        <end position="182"/>
    </location>
</feature>
<keyword evidence="1" id="KW-0812">Transmembrane</keyword>
<dbReference type="eggNOG" id="ENOG502ZTVE">
    <property type="taxonomic scope" value="Bacteria"/>
</dbReference>
<reference evidence="2 3" key="1">
    <citation type="journal article" date="2012" name="J. Bacteriol.">
        <title>Complete genome sequences of Desulfosporosinus orientis DSM765T, Desulfosporosinus youngiae DSM17734T, Desulfosporosinus meridiei DSM13257T, and Desulfosporosinus acidiphilus DSM22704T.</title>
        <authorList>
            <person name="Pester M."/>
            <person name="Brambilla E."/>
            <person name="Alazard D."/>
            <person name="Rattei T."/>
            <person name="Weinmaier T."/>
            <person name="Han J."/>
            <person name="Lucas S."/>
            <person name="Lapidus A."/>
            <person name="Cheng J.F."/>
            <person name="Goodwin L."/>
            <person name="Pitluck S."/>
            <person name="Peters L."/>
            <person name="Ovchinnikova G."/>
            <person name="Teshima H."/>
            <person name="Detter J.C."/>
            <person name="Han C.S."/>
            <person name="Tapia R."/>
            <person name="Land M.L."/>
            <person name="Hauser L."/>
            <person name="Kyrpides N.C."/>
            <person name="Ivanova N.N."/>
            <person name="Pagani I."/>
            <person name="Huntmann M."/>
            <person name="Wei C.L."/>
            <person name="Davenport K.W."/>
            <person name="Daligault H."/>
            <person name="Chain P.S."/>
            <person name="Chen A."/>
            <person name="Mavromatis K."/>
            <person name="Markowitz V."/>
            <person name="Szeto E."/>
            <person name="Mikhailova N."/>
            <person name="Pati A."/>
            <person name="Wagner M."/>
            <person name="Woyke T."/>
            <person name="Ollivier B."/>
            <person name="Klenk H.P."/>
            <person name="Spring S."/>
            <person name="Loy A."/>
        </authorList>
    </citation>
    <scope>NUCLEOTIDE SEQUENCE [LARGE SCALE GENOMIC DNA]</scope>
    <source>
        <strain evidence="3">ATCC BAA-275 / DSM 13257 / NCIMB 13706 / S10</strain>
    </source>
</reference>
<keyword evidence="1" id="KW-1133">Transmembrane helix</keyword>
<feature type="transmembrane region" description="Helical" evidence="1">
    <location>
        <begin position="258"/>
        <end position="279"/>
    </location>
</feature>
<keyword evidence="3" id="KW-1185">Reference proteome</keyword>
<accession>J7ISJ9</accession>
<keyword evidence="1" id="KW-0472">Membrane</keyword>
<feature type="transmembrane region" description="Helical" evidence="1">
    <location>
        <begin position="36"/>
        <end position="57"/>
    </location>
</feature>
<feature type="transmembrane region" description="Helical" evidence="1">
    <location>
        <begin position="130"/>
        <end position="149"/>
    </location>
</feature>
<dbReference type="OrthoDB" id="1680238at2"/>
<sequence>MVYFWSNTIWYILLGISTISTVIYSISKAKRRKFTFAFYMTLVGLVLFFETMILIVFKSYNYYPMIIHTSPFDDVLAGNLFSQFSVAATALLVAVLNLKNYWILILSGIYGLIEELFLALGIYSHNWYRTWMTLVGLTIYFWWAKKNYIKGLMRGIKPLRLYFYIFIGLFPLDIITLLWGFILSGYQNYTRNLIPDSVRSPYVAALLYYTFVAVIIISIYFLRLKWRWKSGVILAIYGINFIAYKLHILYFYNMFWYVVFSTISIFSIYLSIVLLDYFYKDK</sequence>
<protein>
    <submittedName>
        <fullName evidence="2">Uncharacterized protein</fullName>
    </submittedName>
</protein>
<dbReference type="HOGENOM" id="CLU_986010_0_0_9"/>
<evidence type="ECO:0000256" key="1">
    <source>
        <dbReference type="SAM" id="Phobius"/>
    </source>
</evidence>
<feature type="transmembrane region" description="Helical" evidence="1">
    <location>
        <begin position="202"/>
        <end position="222"/>
    </location>
</feature>
<feature type="transmembrane region" description="Helical" evidence="1">
    <location>
        <begin position="234"/>
        <end position="252"/>
    </location>
</feature>
<dbReference type="EMBL" id="CP003629">
    <property type="protein sequence ID" value="AFQ44812.1"/>
    <property type="molecule type" value="Genomic_DNA"/>
</dbReference>
<feature type="transmembrane region" description="Helical" evidence="1">
    <location>
        <begin position="77"/>
        <end position="96"/>
    </location>
</feature>
<proteinExistence type="predicted"/>
<evidence type="ECO:0000313" key="2">
    <source>
        <dbReference type="EMBL" id="AFQ44812.1"/>
    </source>
</evidence>
<organism evidence="2 3">
    <name type="scientific">Desulfosporosinus meridiei (strain ATCC BAA-275 / DSM 13257 / KCTC 12902 / NCIMB 13706 / S10)</name>
    <dbReference type="NCBI Taxonomy" id="768704"/>
    <lineage>
        <taxon>Bacteria</taxon>
        <taxon>Bacillati</taxon>
        <taxon>Bacillota</taxon>
        <taxon>Clostridia</taxon>
        <taxon>Eubacteriales</taxon>
        <taxon>Desulfitobacteriaceae</taxon>
        <taxon>Desulfosporosinus</taxon>
    </lineage>
</organism>
<reference evidence="3" key="2">
    <citation type="submission" date="2012-08" db="EMBL/GenBank/DDBJ databases">
        <title>Finished genome of Desulfosporosinus meridiei DSM 13257.</title>
        <authorList>
            <person name="Huntemann M."/>
            <person name="Wei C.-L."/>
            <person name="Han J."/>
            <person name="Detter J.C."/>
            <person name="Han C."/>
            <person name="Davenport K."/>
            <person name="Daligault H."/>
            <person name="Erkkila T."/>
            <person name="Gu W."/>
            <person name="Munk A.C.C."/>
            <person name="Teshima H."/>
            <person name="Xu Y."/>
            <person name="Chain P."/>
            <person name="Tapia R."/>
            <person name="Chen A."/>
            <person name="Krypides N."/>
            <person name="Mavromatis K."/>
            <person name="Markowitz V."/>
            <person name="Szeto E."/>
            <person name="Ivanova N."/>
            <person name="Mikhailova N."/>
            <person name="Ovchinnikova G."/>
            <person name="Pagani I."/>
            <person name="Pati A."/>
            <person name="Goodwin L."/>
            <person name="Peters L."/>
            <person name="Pitluck S."/>
            <person name="Woyke T."/>
            <person name="Pester M."/>
            <person name="Spring S."/>
            <person name="Ollivier B."/>
            <person name="Rattei T."/>
            <person name="Klenk H.-P."/>
            <person name="Wagner M."/>
            <person name="Loy A."/>
        </authorList>
    </citation>
    <scope>NUCLEOTIDE SEQUENCE [LARGE SCALE GENOMIC DNA]</scope>
    <source>
        <strain evidence="3">ATCC BAA-275 / DSM 13257 / NCIMB 13706 / S10</strain>
    </source>
</reference>
<dbReference type="RefSeq" id="WP_014903725.1">
    <property type="nucleotide sequence ID" value="NC_018515.1"/>
</dbReference>
<gene>
    <name evidence="2" type="ordered locus">Desmer_2923</name>
</gene>
<dbReference type="AlphaFoldDB" id="J7ISJ9"/>
<evidence type="ECO:0000313" key="3">
    <source>
        <dbReference type="Proteomes" id="UP000005262"/>
    </source>
</evidence>
<feature type="transmembrane region" description="Helical" evidence="1">
    <location>
        <begin position="103"/>
        <end position="124"/>
    </location>
</feature>
<feature type="transmembrane region" description="Helical" evidence="1">
    <location>
        <begin position="6"/>
        <end position="24"/>
    </location>
</feature>
<name>J7ISJ9_DESMD</name>